<feature type="binding site" evidence="2">
    <location>
        <position position="66"/>
    </location>
    <ligand>
        <name>substrate</name>
    </ligand>
</feature>
<dbReference type="SUPFAM" id="SSF53254">
    <property type="entry name" value="Phosphoglycerate mutase-like"/>
    <property type="match status" value="1"/>
</dbReference>
<keyword evidence="4" id="KW-1185">Reference proteome</keyword>
<dbReference type="PANTHER" id="PTHR48100:SF10">
    <property type="entry name" value="2-CARBOXY-D-ARABINITOL-1-PHOSPHATASE-RELATED"/>
    <property type="match status" value="1"/>
</dbReference>
<dbReference type="RefSeq" id="WP_059176710.1">
    <property type="nucleotide sequence ID" value="NZ_BCNO01000002.1"/>
</dbReference>
<feature type="active site" description="Tele-phosphohistidine intermediate" evidence="1">
    <location>
        <position position="12"/>
    </location>
</feature>
<feature type="active site" description="Proton donor/acceptor" evidence="1">
    <location>
        <position position="90"/>
    </location>
</feature>
<sequence length="212" mass="24356">MEPTVVIYLLRHGQTEGPKKVYKGHIDVPLSREGQTQIEKTAIFLKDYVRKYSLKPELIYSSPLKRALASAEILGKTLSLEVKPEETLKERSFGKWEGLSINEIVSLYPDDFERWRLNPAKFSPPDGESTIEVSKRASEALKKIIKNHKNSQIFITAHGGINRVILCNILGMPLENIFRIEQDFACVNIIEFYEKTPVVKLINGVFWKDEYF</sequence>
<proteinExistence type="predicted"/>
<dbReference type="OrthoDB" id="9781415at2"/>
<dbReference type="PANTHER" id="PTHR48100">
    <property type="entry name" value="BROAD-SPECIFICITY PHOSPHATASE YOR283W-RELATED"/>
    <property type="match status" value="1"/>
</dbReference>
<gene>
    <name evidence="3" type="ORF">TAGGR_2152</name>
</gene>
<dbReference type="InterPro" id="IPR050275">
    <property type="entry name" value="PGM_Phosphatase"/>
</dbReference>
<evidence type="ECO:0000313" key="3">
    <source>
        <dbReference type="EMBL" id="GAQ95263.1"/>
    </source>
</evidence>
<dbReference type="AlphaFoldDB" id="A0A0U9HXE3"/>
<protein>
    <submittedName>
        <fullName evidence="3">Alpha-ribazole phosphatase/probable phosphoglycerate mutase</fullName>
    </submittedName>
</protein>
<dbReference type="SMART" id="SM00855">
    <property type="entry name" value="PGAM"/>
    <property type="match status" value="1"/>
</dbReference>
<dbReference type="STRING" id="86166.TAGGR_2152"/>
<dbReference type="PIRSF" id="PIRSF000709">
    <property type="entry name" value="6PFK_2-Ptase"/>
    <property type="match status" value="1"/>
</dbReference>
<dbReference type="CDD" id="cd07067">
    <property type="entry name" value="HP_PGM_like"/>
    <property type="match status" value="1"/>
</dbReference>
<dbReference type="InterPro" id="IPR029033">
    <property type="entry name" value="His_PPase_superfam"/>
</dbReference>
<dbReference type="GO" id="GO:0016791">
    <property type="term" value="F:phosphatase activity"/>
    <property type="evidence" value="ECO:0007669"/>
    <property type="project" value="TreeGrafter"/>
</dbReference>
<accession>A0A0U9HXE3</accession>
<dbReference type="Proteomes" id="UP000054976">
    <property type="component" value="Unassembled WGS sequence"/>
</dbReference>
<dbReference type="Gene3D" id="3.40.50.1240">
    <property type="entry name" value="Phosphoglycerate mutase-like"/>
    <property type="match status" value="1"/>
</dbReference>
<organism evidence="3 4">
    <name type="scientific">Thermodesulfovibrio aggregans</name>
    <dbReference type="NCBI Taxonomy" id="86166"/>
    <lineage>
        <taxon>Bacteria</taxon>
        <taxon>Pseudomonadati</taxon>
        <taxon>Nitrospirota</taxon>
        <taxon>Thermodesulfovibrionia</taxon>
        <taxon>Thermodesulfovibrionales</taxon>
        <taxon>Thermodesulfovibrionaceae</taxon>
        <taxon>Thermodesulfovibrio</taxon>
    </lineage>
</organism>
<dbReference type="InterPro" id="IPR013078">
    <property type="entry name" value="His_Pase_superF_clade-1"/>
</dbReference>
<dbReference type="Pfam" id="PF00300">
    <property type="entry name" value="His_Phos_1"/>
    <property type="match status" value="1"/>
</dbReference>
<evidence type="ECO:0000313" key="4">
    <source>
        <dbReference type="Proteomes" id="UP000054976"/>
    </source>
</evidence>
<evidence type="ECO:0000256" key="1">
    <source>
        <dbReference type="PIRSR" id="PIRSR613078-1"/>
    </source>
</evidence>
<name>A0A0U9HXE3_9BACT</name>
<evidence type="ECO:0000256" key="2">
    <source>
        <dbReference type="PIRSR" id="PIRSR613078-2"/>
    </source>
</evidence>
<dbReference type="EMBL" id="BCNO01000002">
    <property type="protein sequence ID" value="GAQ95263.1"/>
    <property type="molecule type" value="Genomic_DNA"/>
</dbReference>
<reference evidence="4" key="1">
    <citation type="submission" date="2016-01" db="EMBL/GenBank/DDBJ databases">
        <title>Draft genome sequence of Thermodesulfovibrio aggregans strain TGE-P1.</title>
        <authorList>
            <person name="Sekiguchi Y."/>
            <person name="Ohashi A."/>
            <person name="Matsuura N."/>
            <person name="Tourlousse M.D."/>
        </authorList>
    </citation>
    <scope>NUCLEOTIDE SEQUENCE [LARGE SCALE GENOMIC DNA]</scope>
    <source>
        <strain evidence="4">TGE-P1</strain>
    </source>
</reference>
<comment type="caution">
    <text evidence="3">The sequence shown here is derived from an EMBL/GenBank/DDBJ whole genome shotgun (WGS) entry which is preliminary data.</text>
</comment>